<evidence type="ECO:0000313" key="8">
    <source>
        <dbReference type="Proteomes" id="UP000016960"/>
    </source>
</evidence>
<sequence>MTQSASHRQESHVNQARASLQQALSWYGKVYRHGPYPPDATLQAAVRDRLRTIESASEKLDDKTVRIATFGLVSRGKSAVINALLGQKVMHTGPLHGVTRWPQSARWTPPSGKVIVEFIDTPGLDEIAGQERAQMAREVAAQSDLILFVVAGDITRTEYQALCELRAAQKPLLIVFNKVDLYPDADRERIYQQLQQLGAGESGRRLQQVLSADEIVTVAAAPAPMHVRVERPDAPDSHEWETPPPQIDALRAKILDILNREGRSLLALNALFQAREAEVAIAQTTLQMRRELAEALIWRYARNKSIAVGINPIAVLDAIGGAIADLALIRALARLYGLPMTSHEAGKLWRTILFSSGGLLLGELVSSVLLGFGKSASAVVGWDGSGLAAFGGTALLQAGIAGYGAYAIGRAAQDYLERGCSWGPLGPSTTIRDILEQVEPNAIVYRLRQELGQQLA</sequence>
<evidence type="ECO:0000259" key="6">
    <source>
        <dbReference type="Pfam" id="PF01926"/>
    </source>
</evidence>
<dbReference type="PANTHER" id="PTHR42714">
    <property type="entry name" value="TRNA MODIFICATION GTPASE GTPBP3"/>
    <property type="match status" value="1"/>
</dbReference>
<dbReference type="GO" id="GO:0016020">
    <property type="term" value="C:membrane"/>
    <property type="evidence" value="ECO:0007669"/>
    <property type="project" value="UniProtKB-SubCell"/>
</dbReference>
<feature type="transmembrane region" description="Helical" evidence="5">
    <location>
        <begin position="352"/>
        <end position="373"/>
    </location>
</feature>
<dbReference type="GO" id="GO:0030488">
    <property type="term" value="P:tRNA methylation"/>
    <property type="evidence" value="ECO:0007669"/>
    <property type="project" value="TreeGrafter"/>
</dbReference>
<dbReference type="RefSeq" id="WP_022606984.1">
    <property type="nucleotide sequence ID" value="NZ_ASSJ01000049.1"/>
</dbReference>
<comment type="caution">
    <text evidence="7">The sequence shown here is derived from an EMBL/GenBank/DDBJ whole genome shotgun (WGS) entry which is preliminary data.</text>
</comment>
<keyword evidence="8" id="KW-1185">Reference proteome</keyword>
<dbReference type="GO" id="GO:0002098">
    <property type="term" value="P:tRNA wobble uridine modification"/>
    <property type="evidence" value="ECO:0007669"/>
    <property type="project" value="TreeGrafter"/>
</dbReference>
<name>U5DLH5_9CHRO</name>
<dbReference type="Proteomes" id="UP000016960">
    <property type="component" value="Unassembled WGS sequence"/>
</dbReference>
<dbReference type="AlphaFoldDB" id="U5DLH5"/>
<feature type="transmembrane region" description="Helical" evidence="5">
    <location>
        <begin position="313"/>
        <end position="332"/>
    </location>
</feature>
<proteinExistence type="predicted"/>
<evidence type="ECO:0000256" key="2">
    <source>
        <dbReference type="ARBA" id="ARBA00022692"/>
    </source>
</evidence>
<keyword evidence="2 5" id="KW-0812">Transmembrane</keyword>
<dbReference type="PANTHER" id="PTHR42714:SF6">
    <property type="entry name" value="TRANSLATION INITIATION FACTOR IF-2"/>
    <property type="match status" value="1"/>
</dbReference>
<dbReference type="SUPFAM" id="SSF52540">
    <property type="entry name" value="P-loop containing nucleoside triphosphate hydrolases"/>
    <property type="match status" value="1"/>
</dbReference>
<gene>
    <name evidence="7" type="ORF">KR51_00019990</name>
</gene>
<dbReference type="EMBL" id="ASSJ01000049">
    <property type="protein sequence ID" value="ERN41429.1"/>
    <property type="molecule type" value="Genomic_DNA"/>
</dbReference>
<evidence type="ECO:0000256" key="4">
    <source>
        <dbReference type="ARBA" id="ARBA00023136"/>
    </source>
</evidence>
<dbReference type="PATRIC" id="fig|582515.4.peg.2249"/>
<evidence type="ECO:0000256" key="3">
    <source>
        <dbReference type="ARBA" id="ARBA00022989"/>
    </source>
</evidence>
<dbReference type="OrthoDB" id="494524at2"/>
<dbReference type="Pfam" id="PF01926">
    <property type="entry name" value="MMR_HSR1"/>
    <property type="match status" value="1"/>
</dbReference>
<organism evidence="7 8">
    <name type="scientific">Rubidibacter lacunae KORDI 51-2</name>
    <dbReference type="NCBI Taxonomy" id="582515"/>
    <lineage>
        <taxon>Bacteria</taxon>
        <taxon>Bacillati</taxon>
        <taxon>Cyanobacteriota</taxon>
        <taxon>Cyanophyceae</taxon>
        <taxon>Oscillatoriophycideae</taxon>
        <taxon>Chroococcales</taxon>
        <taxon>Aphanothecaceae</taxon>
        <taxon>Rubidibacter</taxon>
    </lineage>
</organism>
<dbReference type="CDD" id="cd00880">
    <property type="entry name" value="Era_like"/>
    <property type="match status" value="1"/>
</dbReference>
<dbReference type="InterPro" id="IPR006073">
    <property type="entry name" value="GTP-bd"/>
</dbReference>
<reference evidence="7 8" key="1">
    <citation type="submission" date="2013-05" db="EMBL/GenBank/DDBJ databases">
        <title>Draft genome sequence of Rubidibacter lacunae KORDI 51-2.</title>
        <authorList>
            <person name="Choi D.H."/>
            <person name="Noh J.H."/>
            <person name="Kwon K.-K."/>
            <person name="Lee J.-H."/>
            <person name="Ryu J.-Y."/>
        </authorList>
    </citation>
    <scope>NUCLEOTIDE SEQUENCE [LARGE SCALE GENOMIC DNA]</scope>
    <source>
        <strain evidence="7 8">KORDI 51-2</strain>
    </source>
</reference>
<dbReference type="eggNOG" id="COG1100">
    <property type="taxonomic scope" value="Bacteria"/>
</dbReference>
<dbReference type="STRING" id="582515.KR51_00019990"/>
<dbReference type="GO" id="GO:0005525">
    <property type="term" value="F:GTP binding"/>
    <property type="evidence" value="ECO:0007669"/>
    <property type="project" value="InterPro"/>
</dbReference>
<feature type="domain" description="G" evidence="6">
    <location>
        <begin position="66"/>
        <end position="178"/>
    </location>
</feature>
<evidence type="ECO:0000256" key="5">
    <source>
        <dbReference type="SAM" id="Phobius"/>
    </source>
</evidence>
<dbReference type="GO" id="GO:0005737">
    <property type="term" value="C:cytoplasm"/>
    <property type="evidence" value="ECO:0007669"/>
    <property type="project" value="TreeGrafter"/>
</dbReference>
<comment type="subcellular location">
    <subcellularLocation>
        <location evidence="1">Membrane</location>
        <topology evidence="1">Multi-pass membrane protein</topology>
    </subcellularLocation>
</comment>
<keyword evidence="3 5" id="KW-1133">Transmembrane helix</keyword>
<dbReference type="InterPro" id="IPR027417">
    <property type="entry name" value="P-loop_NTPase"/>
</dbReference>
<dbReference type="Gene3D" id="3.40.50.300">
    <property type="entry name" value="P-loop containing nucleotide triphosphate hydrolases"/>
    <property type="match status" value="1"/>
</dbReference>
<evidence type="ECO:0000256" key="1">
    <source>
        <dbReference type="ARBA" id="ARBA00004141"/>
    </source>
</evidence>
<keyword evidence="4 5" id="KW-0472">Membrane</keyword>
<dbReference type="InParanoid" id="U5DLH5"/>
<accession>U5DLH5</accession>
<feature type="transmembrane region" description="Helical" evidence="5">
    <location>
        <begin position="385"/>
        <end position="408"/>
    </location>
</feature>
<evidence type="ECO:0000313" key="7">
    <source>
        <dbReference type="EMBL" id="ERN41429.1"/>
    </source>
</evidence>
<protein>
    <submittedName>
        <fullName evidence="7">GTPase SAR1</fullName>
    </submittedName>
</protein>
<dbReference type="Pfam" id="PF05128">
    <property type="entry name" value="DUF697"/>
    <property type="match status" value="1"/>
</dbReference>
<dbReference type="InterPro" id="IPR021147">
    <property type="entry name" value="DUF697"/>
</dbReference>